<sequence>MKVDTTTTSTRFGNIFANCEEEKVFVSTRDSLKNKVVAGEKNKNSPLRSKANDNCNRVSKHLKRELSTKWCDLISKTSFCKIANNTRLHNKLEDQHENDLTKKWKCEIVQNTSFCSKEPAKIEDADNVELQLKKNLSIRNGKSVENLKRNATHPEVKLNTTAAFDENLIIENLSVYHYPKSLQETAVLMCLEAASNSYVVGDKCFEVEDAQFTRVIKFKGDTIIPRVCRKQQS</sequence>
<protein>
    <submittedName>
        <fullName evidence="1">Uncharacterized protein</fullName>
    </submittedName>
</protein>
<comment type="caution">
    <text evidence="1">The sequence shown here is derived from an EMBL/GenBank/DDBJ whole genome shotgun (WGS) entry which is preliminary data.</text>
</comment>
<reference evidence="1 2" key="1">
    <citation type="submission" date="2020-12" db="EMBL/GenBank/DDBJ databases">
        <title>Effect of drift, selection, and recombination on the evolution of hybrid genomes in Candida yeast pathogens.</title>
        <authorList>
            <person name="Mixao V."/>
            <person name="Ksiezopolska E."/>
            <person name="Saus E."/>
            <person name="Boekhout T."/>
            <person name="Gacser A."/>
            <person name="Gabaldon T."/>
        </authorList>
    </citation>
    <scope>NUCLEOTIDE SEQUENCE [LARGE SCALE GENOMIC DNA]</scope>
    <source>
        <strain evidence="1 2">BP57</strain>
    </source>
</reference>
<dbReference type="EMBL" id="JAEOAQ010000001">
    <property type="protein sequence ID" value="KAG5421848.1"/>
    <property type="molecule type" value="Genomic_DNA"/>
</dbReference>
<dbReference type="RefSeq" id="XP_067550964.1">
    <property type="nucleotide sequence ID" value="XM_067695359.1"/>
</dbReference>
<keyword evidence="2" id="KW-1185">Reference proteome</keyword>
<gene>
    <name evidence="1" type="ORF">I9W82_000941</name>
</gene>
<proteinExistence type="predicted"/>
<name>A0A8H7ZL37_9ASCO</name>
<organism evidence="1 2">
    <name type="scientific">Candida metapsilosis</name>
    <dbReference type="NCBI Taxonomy" id="273372"/>
    <lineage>
        <taxon>Eukaryota</taxon>
        <taxon>Fungi</taxon>
        <taxon>Dikarya</taxon>
        <taxon>Ascomycota</taxon>
        <taxon>Saccharomycotina</taxon>
        <taxon>Pichiomycetes</taxon>
        <taxon>Debaryomycetaceae</taxon>
        <taxon>Candida/Lodderomyces clade</taxon>
        <taxon>Candida</taxon>
    </lineage>
</organism>
<dbReference type="AlphaFoldDB" id="A0A8H7ZL37"/>
<dbReference type="GeneID" id="93649570"/>
<accession>A0A8H7ZL37</accession>
<evidence type="ECO:0000313" key="1">
    <source>
        <dbReference type="EMBL" id="KAG5421848.1"/>
    </source>
</evidence>
<evidence type="ECO:0000313" key="2">
    <source>
        <dbReference type="Proteomes" id="UP000669133"/>
    </source>
</evidence>
<dbReference type="Proteomes" id="UP000669133">
    <property type="component" value="Unassembled WGS sequence"/>
</dbReference>